<dbReference type="InterPro" id="IPR000182">
    <property type="entry name" value="GNAT_dom"/>
</dbReference>
<dbReference type="EMBL" id="CP014263">
    <property type="protein sequence ID" value="AQG80899.1"/>
    <property type="molecule type" value="Genomic_DNA"/>
</dbReference>
<protein>
    <submittedName>
        <fullName evidence="4">GCN5 family acetyltransferase</fullName>
    </submittedName>
</protein>
<reference evidence="4 5" key="1">
    <citation type="submission" date="2016-01" db="EMBL/GenBank/DDBJ databases">
        <authorList>
            <person name="Oliw E.H."/>
        </authorList>
    </citation>
    <scope>NUCLEOTIDE SEQUENCE [LARGE SCALE GENOMIC DNA]</scope>
    <source>
        <strain evidence="4 5">DY10</strain>
    </source>
</reference>
<evidence type="ECO:0000313" key="5">
    <source>
        <dbReference type="Proteomes" id="UP000187941"/>
    </source>
</evidence>
<accession>A0A1P9WZU0</accession>
<evidence type="ECO:0000256" key="2">
    <source>
        <dbReference type="ARBA" id="ARBA00023315"/>
    </source>
</evidence>
<feature type="domain" description="N-acetyltransferase" evidence="3">
    <location>
        <begin position="1"/>
        <end position="148"/>
    </location>
</feature>
<name>A0A1P9WZU0_9BACT</name>
<evidence type="ECO:0000313" key="4">
    <source>
        <dbReference type="EMBL" id="AQG80899.1"/>
    </source>
</evidence>
<dbReference type="PROSITE" id="PS51186">
    <property type="entry name" value="GNAT"/>
    <property type="match status" value="1"/>
</dbReference>
<dbReference type="STRING" id="1178516.AWR27_17175"/>
<keyword evidence="5" id="KW-1185">Reference proteome</keyword>
<dbReference type="InterPro" id="IPR050680">
    <property type="entry name" value="YpeA/RimI_acetyltransf"/>
</dbReference>
<dbReference type="Pfam" id="PF00583">
    <property type="entry name" value="Acetyltransf_1"/>
    <property type="match status" value="1"/>
</dbReference>
<dbReference type="OrthoDB" id="9805924at2"/>
<dbReference type="KEGG" id="smon:AWR27_17175"/>
<proteinExistence type="predicted"/>
<dbReference type="SUPFAM" id="SSF55729">
    <property type="entry name" value="Acyl-CoA N-acyltransferases (Nat)"/>
    <property type="match status" value="1"/>
</dbReference>
<dbReference type="AlphaFoldDB" id="A0A1P9WZU0"/>
<dbReference type="InterPro" id="IPR016181">
    <property type="entry name" value="Acyl_CoA_acyltransferase"/>
</dbReference>
<keyword evidence="1 4" id="KW-0808">Transferase</keyword>
<organism evidence="4 5">
    <name type="scientific">Spirosoma montaniterrae</name>
    <dbReference type="NCBI Taxonomy" id="1178516"/>
    <lineage>
        <taxon>Bacteria</taxon>
        <taxon>Pseudomonadati</taxon>
        <taxon>Bacteroidota</taxon>
        <taxon>Cytophagia</taxon>
        <taxon>Cytophagales</taxon>
        <taxon>Cytophagaceae</taxon>
        <taxon>Spirosoma</taxon>
    </lineage>
</organism>
<dbReference type="Proteomes" id="UP000187941">
    <property type="component" value="Chromosome"/>
</dbReference>
<dbReference type="GO" id="GO:0016747">
    <property type="term" value="F:acyltransferase activity, transferring groups other than amino-acyl groups"/>
    <property type="evidence" value="ECO:0007669"/>
    <property type="project" value="InterPro"/>
</dbReference>
<gene>
    <name evidence="4" type="ORF">AWR27_17175</name>
</gene>
<dbReference type="RefSeq" id="WP_077132359.1">
    <property type="nucleotide sequence ID" value="NZ_CP014263.1"/>
</dbReference>
<dbReference type="PANTHER" id="PTHR43420:SF12">
    <property type="entry name" value="N-ACETYLTRANSFERASE DOMAIN-CONTAINING PROTEIN"/>
    <property type="match status" value="1"/>
</dbReference>
<dbReference type="CDD" id="cd04301">
    <property type="entry name" value="NAT_SF"/>
    <property type="match status" value="1"/>
</dbReference>
<keyword evidence="2" id="KW-0012">Acyltransferase</keyword>
<dbReference type="PANTHER" id="PTHR43420">
    <property type="entry name" value="ACETYLTRANSFERASE"/>
    <property type="match status" value="1"/>
</dbReference>
<evidence type="ECO:0000256" key="1">
    <source>
        <dbReference type="ARBA" id="ARBA00022679"/>
    </source>
</evidence>
<evidence type="ECO:0000259" key="3">
    <source>
        <dbReference type="PROSITE" id="PS51186"/>
    </source>
</evidence>
<dbReference type="Gene3D" id="3.40.630.30">
    <property type="match status" value="1"/>
</dbReference>
<sequence length="148" mass="16461">MTIRIARSDDDIRQCLPAMLALRANLTSEQAFEQIRLQQQTDGYILAFVELQHADEPAVPAVVGYRYLNFLFSGKTIYIDDLSTLPEGRGKGYATALLDFVIDQAKQSGCLSVSLDSGQNPARYAAHRLYLSKGFNITSHHFHLALQG</sequence>